<organism evidence="1 2">
    <name type="scientific">Nocardiopsis mangrovi</name>
    <dbReference type="NCBI Taxonomy" id="1179818"/>
    <lineage>
        <taxon>Bacteria</taxon>
        <taxon>Bacillati</taxon>
        <taxon>Actinomycetota</taxon>
        <taxon>Actinomycetes</taxon>
        <taxon>Streptosporangiales</taxon>
        <taxon>Nocardiopsidaceae</taxon>
        <taxon>Nocardiopsis</taxon>
    </lineage>
</organism>
<dbReference type="Proteomes" id="UP001595923">
    <property type="component" value="Unassembled WGS sequence"/>
</dbReference>
<evidence type="ECO:0000313" key="1">
    <source>
        <dbReference type="EMBL" id="MFC4564002.1"/>
    </source>
</evidence>
<evidence type="ECO:0000313" key="2">
    <source>
        <dbReference type="Proteomes" id="UP001595923"/>
    </source>
</evidence>
<sequence>MRCASADDSGGVTAEIAVALPSLALVLAVALAVVQAAAAHLACVDSARVGARALARGESDTEVLSLIARVAPEPAEARLSRGDGMARVTVTTRVPIGPSFTVPIVVGGEAATPLEPGT</sequence>
<name>A0ABV9DZ65_9ACTN</name>
<comment type="caution">
    <text evidence="1">The sequence shown here is derived from an EMBL/GenBank/DDBJ whole genome shotgun (WGS) entry which is preliminary data.</text>
</comment>
<protein>
    <submittedName>
        <fullName evidence="1">TadE family type IV pilus minor pilin</fullName>
    </submittedName>
</protein>
<dbReference type="RefSeq" id="WP_378576751.1">
    <property type="nucleotide sequence ID" value="NZ_JBHSFQ010000020.1"/>
</dbReference>
<reference evidence="2" key="1">
    <citation type="journal article" date="2019" name="Int. J. Syst. Evol. Microbiol.">
        <title>The Global Catalogue of Microorganisms (GCM) 10K type strain sequencing project: providing services to taxonomists for standard genome sequencing and annotation.</title>
        <authorList>
            <consortium name="The Broad Institute Genomics Platform"/>
            <consortium name="The Broad Institute Genome Sequencing Center for Infectious Disease"/>
            <person name="Wu L."/>
            <person name="Ma J."/>
        </authorList>
    </citation>
    <scope>NUCLEOTIDE SEQUENCE [LARGE SCALE GENOMIC DNA]</scope>
    <source>
        <strain evidence="2">XZYJ18</strain>
    </source>
</reference>
<dbReference type="InterPro" id="IPR049790">
    <property type="entry name" value="Rv3655c/TadE"/>
</dbReference>
<proteinExistence type="predicted"/>
<dbReference type="EMBL" id="JBHSFQ010000020">
    <property type="protein sequence ID" value="MFC4564002.1"/>
    <property type="molecule type" value="Genomic_DNA"/>
</dbReference>
<accession>A0ABV9DZ65</accession>
<keyword evidence="2" id="KW-1185">Reference proteome</keyword>
<dbReference type="NCBIfam" id="NF041390">
    <property type="entry name" value="TadE_Rv3655c"/>
    <property type="match status" value="1"/>
</dbReference>
<gene>
    <name evidence="1" type="ORF">ACFO4E_19240</name>
</gene>